<accession>A0A0H2R1Y2</accession>
<name>A0A0H2R1Y2_9AGAM</name>
<keyword evidence="2" id="KW-1185">Reference proteome</keyword>
<dbReference type="InParanoid" id="A0A0H2R1Y2"/>
<dbReference type="OrthoDB" id="3056337at2759"/>
<evidence type="ECO:0000313" key="1">
    <source>
        <dbReference type="EMBL" id="KLO05784.1"/>
    </source>
</evidence>
<dbReference type="Proteomes" id="UP000053477">
    <property type="component" value="Unassembled WGS sequence"/>
</dbReference>
<reference evidence="1 2" key="1">
    <citation type="submission" date="2015-04" db="EMBL/GenBank/DDBJ databases">
        <title>Complete genome sequence of Schizopora paradoxa KUC8140, a cosmopolitan wood degrader in East Asia.</title>
        <authorList>
            <consortium name="DOE Joint Genome Institute"/>
            <person name="Min B."/>
            <person name="Park H."/>
            <person name="Jang Y."/>
            <person name="Kim J.-J."/>
            <person name="Kim K.H."/>
            <person name="Pangilinan J."/>
            <person name="Lipzen A."/>
            <person name="Riley R."/>
            <person name="Grigoriev I.V."/>
            <person name="Spatafora J.W."/>
            <person name="Choi I.-G."/>
        </authorList>
    </citation>
    <scope>NUCLEOTIDE SEQUENCE [LARGE SCALE GENOMIC DNA]</scope>
    <source>
        <strain evidence="1 2">KUC8140</strain>
    </source>
</reference>
<organism evidence="1 2">
    <name type="scientific">Schizopora paradoxa</name>
    <dbReference type="NCBI Taxonomy" id="27342"/>
    <lineage>
        <taxon>Eukaryota</taxon>
        <taxon>Fungi</taxon>
        <taxon>Dikarya</taxon>
        <taxon>Basidiomycota</taxon>
        <taxon>Agaricomycotina</taxon>
        <taxon>Agaricomycetes</taxon>
        <taxon>Hymenochaetales</taxon>
        <taxon>Schizoporaceae</taxon>
        <taxon>Schizopora</taxon>
    </lineage>
</organism>
<sequence length="462" mass="51728">MDVQVSSKLSIADIPPDVVHRVVEISLLTHLPEPIGSRADAIKFFSSVPPYNFALTCRNWRNTVLSSDSLWSSLSLSLDLPDDEVWNAMKWKIDKHLAKARNIPLTLFLRLSRRHNDRFLKAREVIAFLHSRRLMWKRVVLDVEAPIIFRFALGIKDLQLLEEIRVGSSVMVATANSGLPSLKCLELVGLPSSYTMDWLPISPNLRELSFLNIPLSYASFWESHSARSSNARSFSFLRTLRITRAEEPSPPARESHLASFVACLLNSITSHALTVLDLYLYSLDSHQALFNFLCRCSPPLEALGLDVHFVVQGDEIEREELLIHALLCVPSVRKLRYRGDLDGMVVPEVLVRALSFAGDESNPPLLPELEHLELVNVAAELPLFFKMVKVRHPPKTRTLKSMSLLGCFAKAPGMMSNVREELGTFEPGDDVTQLPASLSALGKFVSAGLELKMKQISDTGEL</sequence>
<dbReference type="EMBL" id="KQ086267">
    <property type="protein sequence ID" value="KLO05784.1"/>
    <property type="molecule type" value="Genomic_DNA"/>
</dbReference>
<protein>
    <recommendedName>
        <fullName evidence="3">F-box domain-containing protein</fullName>
    </recommendedName>
</protein>
<evidence type="ECO:0008006" key="3">
    <source>
        <dbReference type="Google" id="ProtNLM"/>
    </source>
</evidence>
<proteinExistence type="predicted"/>
<dbReference type="AlphaFoldDB" id="A0A0H2R1Y2"/>
<evidence type="ECO:0000313" key="2">
    <source>
        <dbReference type="Proteomes" id="UP000053477"/>
    </source>
</evidence>
<gene>
    <name evidence="1" type="ORF">SCHPADRAFT_712603</name>
</gene>